<dbReference type="RefSeq" id="WP_239672336.1">
    <property type="nucleotide sequence ID" value="NZ_CP049742.1"/>
</dbReference>
<evidence type="ECO:0000256" key="2">
    <source>
        <dbReference type="ARBA" id="ARBA00022801"/>
    </source>
</evidence>
<name>A0A7S8HGK9_9BACI</name>
<dbReference type="PANTHER" id="PTHR39181">
    <property type="entry name" value="TYROSINE-PROTEIN PHOSPHATASE YWQE"/>
    <property type="match status" value="1"/>
</dbReference>
<protein>
    <recommendedName>
        <fullName evidence="5">Tyrosine-protein phosphatase</fullName>
        <ecNumber evidence="5">3.1.3.48</ecNumber>
    </recommendedName>
</protein>
<dbReference type="PANTHER" id="PTHR39181:SF1">
    <property type="entry name" value="TYROSINE-PROTEIN PHOSPHATASE YWQE"/>
    <property type="match status" value="1"/>
</dbReference>
<accession>A0A7S8HGK9</accession>
<gene>
    <name evidence="6" type="ORF">G8O30_12205</name>
</gene>
<dbReference type="EC" id="3.1.3.48" evidence="5"/>
<reference evidence="6 7" key="1">
    <citation type="submission" date="2019-07" db="EMBL/GenBank/DDBJ databases">
        <title>Genome sequence of 2 isolates from Red Sea Mangroves.</title>
        <authorList>
            <person name="Sefrji F."/>
            <person name="Michoud G."/>
            <person name="Merlino G."/>
            <person name="Daffonchio D."/>
        </authorList>
    </citation>
    <scope>NUCLEOTIDE SEQUENCE [LARGE SCALE GENOMIC DNA]</scope>
    <source>
        <strain evidence="6 7">R1DC41</strain>
    </source>
</reference>
<comment type="similarity">
    <text evidence="1 5">Belongs to the metallo-dependent hydrolases superfamily. CpsB/CapC family.</text>
</comment>
<evidence type="ECO:0000256" key="4">
    <source>
        <dbReference type="ARBA" id="ARBA00051722"/>
    </source>
</evidence>
<dbReference type="GO" id="GO:0004725">
    <property type="term" value="F:protein tyrosine phosphatase activity"/>
    <property type="evidence" value="ECO:0007669"/>
    <property type="project" value="UniProtKB-UniRule"/>
</dbReference>
<keyword evidence="3 5" id="KW-0904">Protein phosphatase</keyword>
<keyword evidence="7" id="KW-1185">Reference proteome</keyword>
<dbReference type="GO" id="GO:0030145">
    <property type="term" value="F:manganese ion binding"/>
    <property type="evidence" value="ECO:0007669"/>
    <property type="project" value="UniProtKB-UniRule"/>
</dbReference>
<dbReference type="Gene3D" id="3.20.20.140">
    <property type="entry name" value="Metal-dependent hydrolases"/>
    <property type="match status" value="1"/>
</dbReference>
<dbReference type="InterPro" id="IPR016667">
    <property type="entry name" value="Caps_polysacc_synth_CpsB/CapC"/>
</dbReference>
<dbReference type="EMBL" id="CP049742">
    <property type="protein sequence ID" value="QPC47661.1"/>
    <property type="molecule type" value="Genomic_DNA"/>
</dbReference>
<dbReference type="Pfam" id="PF19567">
    <property type="entry name" value="CpsB_CapC"/>
    <property type="match status" value="1"/>
</dbReference>
<evidence type="ECO:0000256" key="3">
    <source>
        <dbReference type="ARBA" id="ARBA00022912"/>
    </source>
</evidence>
<dbReference type="AlphaFoldDB" id="A0A7S8HGK9"/>
<organism evidence="6 7">
    <name type="scientific">Mangrovibacillus cuniculi</name>
    <dbReference type="NCBI Taxonomy" id="2593652"/>
    <lineage>
        <taxon>Bacteria</taxon>
        <taxon>Bacillati</taxon>
        <taxon>Bacillota</taxon>
        <taxon>Bacilli</taxon>
        <taxon>Bacillales</taxon>
        <taxon>Bacillaceae</taxon>
        <taxon>Mangrovibacillus</taxon>
    </lineage>
</organism>
<dbReference type="SUPFAM" id="SSF89550">
    <property type="entry name" value="PHP domain-like"/>
    <property type="match status" value="1"/>
</dbReference>
<evidence type="ECO:0000313" key="7">
    <source>
        <dbReference type="Proteomes" id="UP000593626"/>
    </source>
</evidence>
<dbReference type="InterPro" id="IPR016195">
    <property type="entry name" value="Pol/histidinol_Pase-like"/>
</dbReference>
<proteinExistence type="inferred from homology"/>
<sequence>MIDIHSHILPGIDDGAKHEQESLEMARQASKEGVRTIIATPHFDSRFRNTASEVKAAVEIFNELLKQYDIPVSVLPGQEVHIGEELLENLDKEIILPITQLGHYMLVELPSSSVPFYTDQLLYDLSLKGIVPIIAHPERNAELIENPDKLYKLVKNGVLTQVTSASIAGKFGKKIQRFSESLIESNLTHFIASDAHNTSSRNFYWEKAWNTIDKKFGADYHYLFSENAELLVANRNVQKEIPSRVKQRKFLGMF</sequence>
<comment type="catalytic activity">
    <reaction evidence="4 5">
        <text>O-phospho-L-tyrosyl-[protein] + H2O = L-tyrosyl-[protein] + phosphate</text>
        <dbReference type="Rhea" id="RHEA:10684"/>
        <dbReference type="Rhea" id="RHEA-COMP:10136"/>
        <dbReference type="Rhea" id="RHEA-COMP:20101"/>
        <dbReference type="ChEBI" id="CHEBI:15377"/>
        <dbReference type="ChEBI" id="CHEBI:43474"/>
        <dbReference type="ChEBI" id="CHEBI:46858"/>
        <dbReference type="ChEBI" id="CHEBI:61978"/>
        <dbReference type="EC" id="3.1.3.48"/>
    </reaction>
</comment>
<dbReference type="KEGG" id="mcui:G8O30_12205"/>
<keyword evidence="2 5" id="KW-0378">Hydrolase</keyword>
<evidence type="ECO:0000313" key="6">
    <source>
        <dbReference type="EMBL" id="QPC47661.1"/>
    </source>
</evidence>
<evidence type="ECO:0000256" key="1">
    <source>
        <dbReference type="ARBA" id="ARBA00005750"/>
    </source>
</evidence>
<dbReference type="PIRSF" id="PIRSF016557">
    <property type="entry name" value="Caps_synth_CpsB"/>
    <property type="match status" value="1"/>
</dbReference>
<dbReference type="Proteomes" id="UP000593626">
    <property type="component" value="Chromosome"/>
</dbReference>
<evidence type="ECO:0000256" key="5">
    <source>
        <dbReference type="PIRNR" id="PIRNR016557"/>
    </source>
</evidence>